<feature type="domain" description="Class II aldolase/adducin N-terminal" evidence="3">
    <location>
        <begin position="4"/>
        <end position="181"/>
    </location>
</feature>
<evidence type="ECO:0000313" key="4">
    <source>
        <dbReference type="EMBL" id="SFJ64760.1"/>
    </source>
</evidence>
<gene>
    <name evidence="4" type="ORF">SAMN05421852_11531</name>
</gene>
<dbReference type="GO" id="GO:0046872">
    <property type="term" value="F:metal ion binding"/>
    <property type="evidence" value="ECO:0007669"/>
    <property type="project" value="UniProtKB-KW"/>
</dbReference>
<dbReference type="RefSeq" id="WP_093231001.1">
    <property type="nucleotide sequence ID" value="NZ_FORR01000015.1"/>
</dbReference>
<dbReference type="InterPro" id="IPR036409">
    <property type="entry name" value="Aldolase_II/adducin_N_sf"/>
</dbReference>
<protein>
    <submittedName>
        <fullName evidence="4">L-fuculose-phosphate aldolase</fullName>
    </submittedName>
</protein>
<organism evidence="4 5">
    <name type="scientific">Thermoflavimicrobium dichotomicum</name>
    <dbReference type="NCBI Taxonomy" id="46223"/>
    <lineage>
        <taxon>Bacteria</taxon>
        <taxon>Bacillati</taxon>
        <taxon>Bacillota</taxon>
        <taxon>Bacilli</taxon>
        <taxon>Bacillales</taxon>
        <taxon>Thermoactinomycetaceae</taxon>
        <taxon>Thermoflavimicrobium</taxon>
    </lineage>
</organism>
<accession>A0A1I3T258</accession>
<dbReference type="STRING" id="46223.SAMN05421852_11531"/>
<dbReference type="AlphaFoldDB" id="A0A1I3T258"/>
<sequence length="211" mass="23079">MKLEEVIRYARKLVQEGLVTGTTGNVSIRHPEKNTMWITPSAIPYDQMEVADLLEVDLETGKVITGSQRPSSETPMHRWIYLGRSDIQAIVHTHSPYATMFAAVGKAIPAVHYLVADIGNEVPVAPYAIYGSEELARNAMQALENANGALLEHHGVIAVGKTMADAYRRAELIEYVAQIAFGASILGASKCLSSEQLDEVRSKFGNYFATS</sequence>
<dbReference type="PANTHER" id="PTHR22789:SF0">
    <property type="entry name" value="3-OXO-TETRONATE 4-PHOSPHATE DECARBOXYLASE-RELATED"/>
    <property type="match status" value="1"/>
</dbReference>
<evidence type="ECO:0000256" key="2">
    <source>
        <dbReference type="ARBA" id="ARBA00023239"/>
    </source>
</evidence>
<dbReference type="OrthoDB" id="9786287at2"/>
<dbReference type="Proteomes" id="UP000199545">
    <property type="component" value="Unassembled WGS sequence"/>
</dbReference>
<dbReference type="GO" id="GO:0019323">
    <property type="term" value="P:pentose catabolic process"/>
    <property type="evidence" value="ECO:0007669"/>
    <property type="project" value="TreeGrafter"/>
</dbReference>
<evidence type="ECO:0000256" key="1">
    <source>
        <dbReference type="ARBA" id="ARBA00022723"/>
    </source>
</evidence>
<dbReference type="EMBL" id="FORR01000015">
    <property type="protein sequence ID" value="SFJ64760.1"/>
    <property type="molecule type" value="Genomic_DNA"/>
</dbReference>
<dbReference type="SMART" id="SM01007">
    <property type="entry name" value="Aldolase_II"/>
    <property type="match status" value="1"/>
</dbReference>
<evidence type="ECO:0000259" key="3">
    <source>
        <dbReference type="SMART" id="SM01007"/>
    </source>
</evidence>
<dbReference type="Pfam" id="PF00596">
    <property type="entry name" value="Aldolase_II"/>
    <property type="match status" value="1"/>
</dbReference>
<reference evidence="4 5" key="1">
    <citation type="submission" date="2016-10" db="EMBL/GenBank/DDBJ databases">
        <authorList>
            <person name="de Groot N.N."/>
        </authorList>
    </citation>
    <scope>NUCLEOTIDE SEQUENCE [LARGE SCALE GENOMIC DNA]</scope>
    <source>
        <strain evidence="4 5">DSM 44778</strain>
    </source>
</reference>
<keyword evidence="5" id="KW-1185">Reference proteome</keyword>
<keyword evidence="1" id="KW-0479">Metal-binding</keyword>
<proteinExistence type="predicted"/>
<dbReference type="GO" id="GO:0005829">
    <property type="term" value="C:cytosol"/>
    <property type="evidence" value="ECO:0007669"/>
    <property type="project" value="TreeGrafter"/>
</dbReference>
<dbReference type="SUPFAM" id="SSF53639">
    <property type="entry name" value="AraD/HMP-PK domain-like"/>
    <property type="match status" value="1"/>
</dbReference>
<name>A0A1I3T258_9BACL</name>
<dbReference type="PANTHER" id="PTHR22789">
    <property type="entry name" value="FUCULOSE PHOSPHATE ALDOLASE"/>
    <property type="match status" value="1"/>
</dbReference>
<dbReference type="GO" id="GO:0016832">
    <property type="term" value="F:aldehyde-lyase activity"/>
    <property type="evidence" value="ECO:0007669"/>
    <property type="project" value="TreeGrafter"/>
</dbReference>
<keyword evidence="2" id="KW-0456">Lyase</keyword>
<dbReference type="Gene3D" id="3.40.225.10">
    <property type="entry name" value="Class II aldolase/adducin N-terminal domain"/>
    <property type="match status" value="1"/>
</dbReference>
<dbReference type="InterPro" id="IPR050197">
    <property type="entry name" value="Aldolase_class_II_sugar_metab"/>
</dbReference>
<dbReference type="InterPro" id="IPR001303">
    <property type="entry name" value="Aldolase_II/adducin_N"/>
</dbReference>
<evidence type="ECO:0000313" key="5">
    <source>
        <dbReference type="Proteomes" id="UP000199545"/>
    </source>
</evidence>